<keyword evidence="3 7" id="KW-0812">Transmembrane</keyword>
<feature type="transmembrane region" description="Helical" evidence="7">
    <location>
        <begin position="137"/>
        <end position="159"/>
    </location>
</feature>
<feature type="transmembrane region" description="Helical" evidence="7">
    <location>
        <begin position="411"/>
        <end position="432"/>
    </location>
</feature>
<protein>
    <recommendedName>
        <fullName evidence="8">Amino acid transporter transmembrane domain-containing protein</fullName>
    </recommendedName>
</protein>
<feature type="transmembrane region" description="Helical" evidence="7">
    <location>
        <begin position="179"/>
        <end position="199"/>
    </location>
</feature>
<keyword evidence="4" id="KW-0029">Amino-acid transport</keyword>
<feature type="transmembrane region" description="Helical" evidence="7">
    <location>
        <begin position="206"/>
        <end position="227"/>
    </location>
</feature>
<feature type="transmembrane region" description="Helical" evidence="7">
    <location>
        <begin position="444"/>
        <end position="470"/>
    </location>
</feature>
<feature type="transmembrane region" description="Helical" evidence="7">
    <location>
        <begin position="247"/>
        <end position="264"/>
    </location>
</feature>
<evidence type="ECO:0000256" key="3">
    <source>
        <dbReference type="ARBA" id="ARBA00022692"/>
    </source>
</evidence>
<evidence type="ECO:0000256" key="1">
    <source>
        <dbReference type="ARBA" id="ARBA00004370"/>
    </source>
</evidence>
<dbReference type="Proteomes" id="UP000230069">
    <property type="component" value="Unassembled WGS sequence"/>
</dbReference>
<feature type="domain" description="Amino acid transporter transmembrane" evidence="8">
    <location>
        <begin position="56"/>
        <end position="470"/>
    </location>
</feature>
<evidence type="ECO:0000256" key="4">
    <source>
        <dbReference type="ARBA" id="ARBA00022970"/>
    </source>
</evidence>
<feature type="transmembrane region" description="Helical" evidence="7">
    <location>
        <begin position="86"/>
        <end position="108"/>
    </location>
</feature>
<comment type="subcellular location">
    <subcellularLocation>
        <location evidence="1">Membrane</location>
    </subcellularLocation>
</comment>
<dbReference type="InterPro" id="IPR013057">
    <property type="entry name" value="AA_transpt_TM"/>
</dbReference>
<organism evidence="9 10">
    <name type="scientific">Aquilegia coerulea</name>
    <name type="common">Rocky mountain columbine</name>
    <dbReference type="NCBI Taxonomy" id="218851"/>
    <lineage>
        <taxon>Eukaryota</taxon>
        <taxon>Viridiplantae</taxon>
        <taxon>Streptophyta</taxon>
        <taxon>Embryophyta</taxon>
        <taxon>Tracheophyta</taxon>
        <taxon>Spermatophyta</taxon>
        <taxon>Magnoliopsida</taxon>
        <taxon>Ranunculales</taxon>
        <taxon>Ranunculaceae</taxon>
        <taxon>Thalictroideae</taxon>
        <taxon>Aquilegia</taxon>
    </lineage>
</organism>
<keyword evidence="5 7" id="KW-1133">Transmembrane helix</keyword>
<dbReference type="Pfam" id="PF01490">
    <property type="entry name" value="Aa_trans"/>
    <property type="match status" value="1"/>
</dbReference>
<dbReference type="OrthoDB" id="40134at2759"/>
<proteinExistence type="predicted"/>
<evidence type="ECO:0000313" key="10">
    <source>
        <dbReference type="Proteomes" id="UP000230069"/>
    </source>
</evidence>
<dbReference type="EMBL" id="KZ305060">
    <property type="protein sequence ID" value="PIA32918.1"/>
    <property type="molecule type" value="Genomic_DNA"/>
</dbReference>
<accession>A0A2G5CNS8</accession>
<reference evidence="9 10" key="1">
    <citation type="submission" date="2017-09" db="EMBL/GenBank/DDBJ databases">
        <title>WGS assembly of Aquilegia coerulea Goldsmith.</title>
        <authorList>
            <person name="Hodges S."/>
            <person name="Kramer E."/>
            <person name="Nordborg M."/>
            <person name="Tomkins J."/>
            <person name="Borevitz J."/>
            <person name="Derieg N."/>
            <person name="Yan J."/>
            <person name="Mihaltcheva S."/>
            <person name="Hayes R.D."/>
            <person name="Rokhsar D."/>
        </authorList>
    </citation>
    <scope>NUCLEOTIDE SEQUENCE [LARGE SCALE GENOMIC DNA]</scope>
    <source>
        <strain evidence="10">cv. Goldsmith</strain>
    </source>
</reference>
<keyword evidence="2" id="KW-0813">Transport</keyword>
<dbReference type="STRING" id="218851.A0A2G5CNS8"/>
<gene>
    <name evidence="9" type="ORF">AQUCO_04300103v1</name>
</gene>
<evidence type="ECO:0000256" key="7">
    <source>
        <dbReference type="SAM" id="Phobius"/>
    </source>
</evidence>
<feature type="transmembrane region" description="Helical" evidence="7">
    <location>
        <begin position="295"/>
        <end position="315"/>
    </location>
</feature>
<dbReference type="AlphaFoldDB" id="A0A2G5CNS8"/>
<evidence type="ECO:0000256" key="2">
    <source>
        <dbReference type="ARBA" id="ARBA00022448"/>
    </source>
</evidence>
<feature type="transmembrane region" description="Helical" evidence="7">
    <location>
        <begin position="342"/>
        <end position="363"/>
    </location>
</feature>
<keyword evidence="10" id="KW-1185">Reference proteome</keyword>
<dbReference type="GO" id="GO:0016020">
    <property type="term" value="C:membrane"/>
    <property type="evidence" value="ECO:0007669"/>
    <property type="project" value="UniProtKB-SubCell"/>
</dbReference>
<feature type="transmembrane region" description="Helical" evidence="7">
    <location>
        <begin position="384"/>
        <end position="405"/>
    </location>
</feature>
<sequence length="481" mass="53191">VHIRDYNVSAGNKNDVVIPSPHQSQIMPTQLTNSLRLSSNTNPQSDWLPITGSRHGNVWYSAFHAISSGIGFQALMLPVAFATLGWTLGIICLSVLFCWQFYTIWLMIQLHESVPGTRYDRYIQLSKAAFGEKLGKLLGIFPVMYLSGGSCVILIMVAGDTMKLFIKIVCGPASKSEPLTTVECYLLFICLAILLSQFLPNLNSIAWISLIGSITAILYCTLLWAIAITKSRPTDISYVPVKPRTDIGGAFSVFNALGIIAFTFRGHNLILEIQATMPTSEKYPSCVPMWRGIKFGYLLIAFCLFPLAIGGFWAYGNKIPTGVRGGMLYALQTFHKHDTSRFVLTLISLLVLIHCVCSFQIYAMPTLDNLTFVYTSRKKKPCSTWIKVAFRVFFGCLTFFIAVAIPFLRGIAGLIGGIALPLTLAYPCFMWITIKKPKRFTAMWCINMILGSIGTIASVLVSAGGIYSLVQPGIDVRFFDP</sequence>
<dbReference type="PANTHER" id="PTHR48017">
    <property type="entry name" value="OS05G0424000 PROTEIN-RELATED"/>
    <property type="match status" value="1"/>
</dbReference>
<evidence type="ECO:0000256" key="5">
    <source>
        <dbReference type="ARBA" id="ARBA00022989"/>
    </source>
</evidence>
<evidence type="ECO:0000259" key="8">
    <source>
        <dbReference type="Pfam" id="PF01490"/>
    </source>
</evidence>
<name>A0A2G5CNS8_AQUCA</name>
<keyword evidence="6 7" id="KW-0472">Membrane</keyword>
<evidence type="ECO:0000313" key="9">
    <source>
        <dbReference type="EMBL" id="PIA32918.1"/>
    </source>
</evidence>
<feature type="non-terminal residue" evidence="9">
    <location>
        <position position="1"/>
    </location>
</feature>
<feature type="transmembrane region" description="Helical" evidence="7">
    <location>
        <begin position="58"/>
        <end position="80"/>
    </location>
</feature>
<dbReference type="GO" id="GO:0006865">
    <property type="term" value="P:amino acid transport"/>
    <property type="evidence" value="ECO:0007669"/>
    <property type="project" value="UniProtKB-KW"/>
</dbReference>
<dbReference type="InParanoid" id="A0A2G5CNS8"/>
<evidence type="ECO:0000256" key="6">
    <source>
        <dbReference type="ARBA" id="ARBA00023136"/>
    </source>
</evidence>